<dbReference type="Proteomes" id="UP000215914">
    <property type="component" value="Chromosome 14"/>
</dbReference>
<sequence>MLVLNKSSTGRANVDVEENRPIGDHAQLSAYQRVSIEDVLNPPSANPNPIASSSVINDCFNGNYVNSDL</sequence>
<dbReference type="Gramene" id="mRNA:HanXRQr2_Chr12g0536801">
    <property type="protein sequence ID" value="mRNA:HanXRQr2_Chr12g0536801"/>
    <property type="gene ID" value="HanXRQr2_Chr12g0536801"/>
</dbReference>
<evidence type="ECO:0000313" key="2">
    <source>
        <dbReference type="EMBL" id="OTF99156.1"/>
    </source>
</evidence>
<reference evidence="2" key="2">
    <citation type="submission" date="2017-02" db="EMBL/GenBank/DDBJ databases">
        <title>Sunflower complete genome.</title>
        <authorList>
            <person name="Langlade N."/>
            <person name="Munos S."/>
        </authorList>
    </citation>
    <scope>NUCLEOTIDE SEQUENCE [LARGE SCALE GENOMIC DNA]</scope>
    <source>
        <tissue evidence="2">Leaves</tissue>
    </source>
</reference>
<reference evidence="1" key="3">
    <citation type="submission" date="2020-06" db="EMBL/GenBank/DDBJ databases">
        <title>Helianthus annuus Genome sequencing and assembly Release 2.</title>
        <authorList>
            <person name="Gouzy J."/>
            <person name="Langlade N."/>
            <person name="Munos S."/>
        </authorList>
    </citation>
    <scope>NUCLEOTIDE SEQUENCE</scope>
    <source>
        <tissue evidence="1">Leaves</tissue>
    </source>
</reference>
<protein>
    <submittedName>
        <fullName evidence="2">Uncharacterized protein</fullName>
    </submittedName>
</protein>
<proteinExistence type="predicted"/>
<accession>A0A251SJY0</accession>
<gene>
    <name evidence="2" type="ORF">HannXRQ_Chr14g0453491</name>
    <name evidence="1" type="ORF">HanXRQr2_Chr12g0536801</name>
</gene>
<keyword evidence="3" id="KW-1185">Reference proteome</keyword>
<organism evidence="2 3">
    <name type="scientific">Helianthus annuus</name>
    <name type="common">Common sunflower</name>
    <dbReference type="NCBI Taxonomy" id="4232"/>
    <lineage>
        <taxon>Eukaryota</taxon>
        <taxon>Viridiplantae</taxon>
        <taxon>Streptophyta</taxon>
        <taxon>Embryophyta</taxon>
        <taxon>Tracheophyta</taxon>
        <taxon>Spermatophyta</taxon>
        <taxon>Magnoliopsida</taxon>
        <taxon>eudicotyledons</taxon>
        <taxon>Gunneridae</taxon>
        <taxon>Pentapetalae</taxon>
        <taxon>asterids</taxon>
        <taxon>campanulids</taxon>
        <taxon>Asterales</taxon>
        <taxon>Asteraceae</taxon>
        <taxon>Asteroideae</taxon>
        <taxon>Heliantheae alliance</taxon>
        <taxon>Heliantheae</taxon>
        <taxon>Helianthus</taxon>
    </lineage>
</organism>
<dbReference type="AlphaFoldDB" id="A0A251SJY0"/>
<name>A0A251SJY0_HELAN</name>
<evidence type="ECO:0000313" key="3">
    <source>
        <dbReference type="Proteomes" id="UP000215914"/>
    </source>
</evidence>
<dbReference type="EMBL" id="MNCJ02000327">
    <property type="protein sequence ID" value="KAF5777530.1"/>
    <property type="molecule type" value="Genomic_DNA"/>
</dbReference>
<dbReference type="InParanoid" id="A0A251SJY0"/>
<evidence type="ECO:0000313" key="1">
    <source>
        <dbReference type="EMBL" id="KAF5777530.1"/>
    </source>
</evidence>
<reference evidence="1 3" key="1">
    <citation type="journal article" date="2017" name="Nature">
        <title>The sunflower genome provides insights into oil metabolism, flowering and Asterid evolution.</title>
        <authorList>
            <person name="Badouin H."/>
            <person name="Gouzy J."/>
            <person name="Grassa C.J."/>
            <person name="Murat F."/>
            <person name="Staton S.E."/>
            <person name="Cottret L."/>
            <person name="Lelandais-Briere C."/>
            <person name="Owens G.L."/>
            <person name="Carrere S."/>
            <person name="Mayjonade B."/>
            <person name="Legrand L."/>
            <person name="Gill N."/>
            <person name="Kane N.C."/>
            <person name="Bowers J.E."/>
            <person name="Hubner S."/>
            <person name="Bellec A."/>
            <person name="Berard A."/>
            <person name="Berges H."/>
            <person name="Blanchet N."/>
            <person name="Boniface M.C."/>
            <person name="Brunel D."/>
            <person name="Catrice O."/>
            <person name="Chaidir N."/>
            <person name="Claudel C."/>
            <person name="Donnadieu C."/>
            <person name="Faraut T."/>
            <person name="Fievet G."/>
            <person name="Helmstetter N."/>
            <person name="King M."/>
            <person name="Knapp S.J."/>
            <person name="Lai Z."/>
            <person name="Le Paslier M.C."/>
            <person name="Lippi Y."/>
            <person name="Lorenzon L."/>
            <person name="Mandel J.R."/>
            <person name="Marage G."/>
            <person name="Marchand G."/>
            <person name="Marquand E."/>
            <person name="Bret-Mestries E."/>
            <person name="Morien E."/>
            <person name="Nambeesan S."/>
            <person name="Nguyen T."/>
            <person name="Pegot-Espagnet P."/>
            <person name="Pouilly N."/>
            <person name="Raftis F."/>
            <person name="Sallet E."/>
            <person name="Schiex T."/>
            <person name="Thomas J."/>
            <person name="Vandecasteele C."/>
            <person name="Vares D."/>
            <person name="Vear F."/>
            <person name="Vautrin S."/>
            <person name="Crespi M."/>
            <person name="Mangin B."/>
            <person name="Burke J.M."/>
            <person name="Salse J."/>
            <person name="Munos S."/>
            <person name="Vincourt P."/>
            <person name="Rieseberg L.H."/>
            <person name="Langlade N.B."/>
        </authorList>
    </citation>
    <scope>NUCLEOTIDE SEQUENCE [LARGE SCALE GENOMIC DNA]</scope>
    <source>
        <strain evidence="3">cv. SF193</strain>
        <tissue evidence="1">Leaves</tissue>
    </source>
</reference>
<dbReference type="EMBL" id="CM007903">
    <property type="protein sequence ID" value="OTF99156.1"/>
    <property type="molecule type" value="Genomic_DNA"/>
</dbReference>